<evidence type="ECO:0000256" key="2">
    <source>
        <dbReference type="ARBA" id="ARBA00022737"/>
    </source>
</evidence>
<sequence>MLNLNKDPQWAVVEEEHKVLCVQMSPDSQYVAAALSNGTLTLRSPTTGRLSYTLIHNSQRYAVTAAKFNPTDPKVLFSVAADGSIKEWTTKDPHSVWTTTEKGNQICAIDVSKDGTKFFTAGSDTHFRIYDYEEKKVIADLVRNEFDLETTRGHANRIMAIHCHHSDQNLIFTGGWDNTLQVWDIRQSYPVRSLFGPHVVGDSIDTCENWLMAGSWRTKDQFMIWDMRTFQLQATMQWGLIPEEQQGSIFAAKFHPNGQFIIAAGSGANQVKIYSTENYAPVGSPLQMKSPVLCMCMDPMADSVIVGTTNGDICFHNFVSSI</sequence>
<keyword evidence="5" id="KW-1185">Reference proteome</keyword>
<keyword evidence="1 3" id="KW-0853">WD repeat</keyword>
<dbReference type="PROSITE" id="PS50294">
    <property type="entry name" value="WD_REPEATS_REGION"/>
    <property type="match status" value="1"/>
</dbReference>
<dbReference type="Proteomes" id="UP000179807">
    <property type="component" value="Unassembled WGS sequence"/>
</dbReference>
<evidence type="ECO:0000313" key="4">
    <source>
        <dbReference type="EMBL" id="OHT08710.1"/>
    </source>
</evidence>
<keyword evidence="2" id="KW-0677">Repeat</keyword>
<dbReference type="InterPro" id="IPR015943">
    <property type="entry name" value="WD40/YVTN_repeat-like_dom_sf"/>
</dbReference>
<dbReference type="RefSeq" id="XP_068361846.1">
    <property type="nucleotide sequence ID" value="XM_068492104.1"/>
</dbReference>
<evidence type="ECO:0000256" key="3">
    <source>
        <dbReference type="PROSITE-ProRule" id="PRU00221"/>
    </source>
</evidence>
<dbReference type="AlphaFoldDB" id="A0A1J4KGD3"/>
<dbReference type="InterPro" id="IPR001680">
    <property type="entry name" value="WD40_rpt"/>
</dbReference>
<dbReference type="Pfam" id="PF00400">
    <property type="entry name" value="WD40"/>
    <property type="match status" value="4"/>
</dbReference>
<dbReference type="GeneID" id="94826808"/>
<name>A0A1J4KGD3_9EUKA</name>
<dbReference type="OrthoDB" id="10251741at2759"/>
<dbReference type="InterPro" id="IPR036322">
    <property type="entry name" value="WD40_repeat_dom_sf"/>
</dbReference>
<protein>
    <submittedName>
        <fullName evidence="4">WD repeat protein</fullName>
    </submittedName>
</protein>
<reference evidence="4" key="1">
    <citation type="submission" date="2016-10" db="EMBL/GenBank/DDBJ databases">
        <authorList>
            <person name="Benchimol M."/>
            <person name="Almeida L.G."/>
            <person name="Vasconcelos A.T."/>
            <person name="Perreira-Neves A."/>
            <person name="Rosa I.A."/>
            <person name="Tasca T."/>
            <person name="Bogo M.R."/>
            <person name="de Souza W."/>
        </authorList>
    </citation>
    <scope>NUCLEOTIDE SEQUENCE [LARGE SCALE GENOMIC DNA]</scope>
    <source>
        <strain evidence="4">K</strain>
    </source>
</reference>
<organism evidence="4 5">
    <name type="scientific">Tritrichomonas foetus</name>
    <dbReference type="NCBI Taxonomy" id="1144522"/>
    <lineage>
        <taxon>Eukaryota</taxon>
        <taxon>Metamonada</taxon>
        <taxon>Parabasalia</taxon>
        <taxon>Tritrichomonadida</taxon>
        <taxon>Tritrichomonadidae</taxon>
        <taxon>Tritrichomonas</taxon>
    </lineage>
</organism>
<feature type="repeat" description="WD" evidence="3">
    <location>
        <begin position="151"/>
        <end position="193"/>
    </location>
</feature>
<dbReference type="VEuPathDB" id="TrichDB:TRFO_04788"/>
<evidence type="ECO:0000313" key="5">
    <source>
        <dbReference type="Proteomes" id="UP000179807"/>
    </source>
</evidence>
<evidence type="ECO:0000256" key="1">
    <source>
        <dbReference type="ARBA" id="ARBA00022574"/>
    </source>
</evidence>
<proteinExistence type="predicted"/>
<dbReference type="Gene3D" id="2.130.10.10">
    <property type="entry name" value="YVTN repeat-like/Quinoprotein amine dehydrogenase"/>
    <property type="match status" value="2"/>
</dbReference>
<comment type="caution">
    <text evidence="4">The sequence shown here is derived from an EMBL/GenBank/DDBJ whole genome shotgun (WGS) entry which is preliminary data.</text>
</comment>
<dbReference type="PANTHER" id="PTHR47822:SF2">
    <property type="entry name" value="F-BOX AND WD-40 DOMAIN PROTEIN 7"/>
    <property type="match status" value="1"/>
</dbReference>
<dbReference type="EMBL" id="MLAK01000660">
    <property type="protein sequence ID" value="OHT08710.1"/>
    <property type="molecule type" value="Genomic_DNA"/>
</dbReference>
<dbReference type="PROSITE" id="PS00678">
    <property type="entry name" value="WD_REPEATS_1"/>
    <property type="match status" value="1"/>
</dbReference>
<dbReference type="PROSITE" id="PS50082">
    <property type="entry name" value="WD_REPEATS_2"/>
    <property type="match status" value="1"/>
</dbReference>
<accession>A0A1J4KGD3</accession>
<dbReference type="SUPFAM" id="SSF50978">
    <property type="entry name" value="WD40 repeat-like"/>
    <property type="match status" value="1"/>
</dbReference>
<dbReference type="SMART" id="SM00320">
    <property type="entry name" value="WD40"/>
    <property type="match status" value="6"/>
</dbReference>
<dbReference type="PANTHER" id="PTHR47822">
    <property type="entry name" value="CARBOHYDRATE BINDING DOMAIN CONTAINING PROTEIN"/>
    <property type="match status" value="1"/>
</dbReference>
<gene>
    <name evidence="4" type="ORF">TRFO_04788</name>
</gene>
<dbReference type="InterPro" id="IPR019775">
    <property type="entry name" value="WD40_repeat_CS"/>
</dbReference>